<keyword evidence="4 8" id="KW-0812">Transmembrane</keyword>
<accession>A0ABS5F9U9</accession>
<keyword evidence="7" id="KW-0143">Chaperone</keyword>
<evidence type="ECO:0000256" key="3">
    <source>
        <dbReference type="ARBA" id="ARBA00022475"/>
    </source>
</evidence>
<dbReference type="RefSeq" id="WP_211858276.1">
    <property type="nucleotide sequence ID" value="NZ_JAAGBB010000100.1"/>
</dbReference>
<dbReference type="PANTHER" id="PTHR38035">
    <property type="entry name" value="UPF0070 PROTEIN YFGM"/>
    <property type="match status" value="1"/>
</dbReference>
<evidence type="ECO:0000256" key="5">
    <source>
        <dbReference type="ARBA" id="ARBA00022989"/>
    </source>
</evidence>
<protein>
    <submittedName>
        <fullName evidence="10">Tetratricopeptide repeat protein</fullName>
    </submittedName>
</protein>
<evidence type="ECO:0000256" key="1">
    <source>
        <dbReference type="ARBA" id="ARBA00004167"/>
    </source>
</evidence>
<gene>
    <name evidence="10" type="ORF">GXW71_33605</name>
</gene>
<dbReference type="EMBL" id="JAAGBB010000100">
    <property type="protein sequence ID" value="MBR0669335.1"/>
    <property type="molecule type" value="Genomic_DNA"/>
</dbReference>
<name>A0ABS5F9U9_9PROT</name>
<dbReference type="PANTHER" id="PTHR38035:SF1">
    <property type="entry name" value="ANCILLARY SECYEG TRANSLOCON SUBUNIT"/>
    <property type="match status" value="1"/>
</dbReference>
<evidence type="ECO:0000256" key="6">
    <source>
        <dbReference type="ARBA" id="ARBA00023136"/>
    </source>
</evidence>
<dbReference type="Proteomes" id="UP001196870">
    <property type="component" value="Unassembled WGS sequence"/>
</dbReference>
<keyword evidence="11" id="KW-1185">Reference proteome</keyword>
<sequence length="216" mass="23236">MPDIFDEVEEEYRAERTRQFWRRYGVLFAAALFLVVGGIAGWQGWQYWQQRQAQHAAAAFLTAQTAAEAEGANAAEAAQRFAAVAAESPAGYRTLARLNEAALQAQAGDRNAARATLDAVASDNAADPLYRDLASLLWVLHGLDDADPALLAARIAPLTAAGAPWRASALELSALVDLRRGQKAEAKRALSALAEDVTAPQGVRDRALRLAREIEG</sequence>
<proteinExistence type="predicted"/>
<evidence type="ECO:0000313" key="10">
    <source>
        <dbReference type="EMBL" id="MBR0669335.1"/>
    </source>
</evidence>
<keyword evidence="5 8" id="KW-1133">Transmembrane helix</keyword>
<feature type="transmembrane region" description="Helical" evidence="8">
    <location>
        <begin position="24"/>
        <end position="45"/>
    </location>
</feature>
<evidence type="ECO:0000313" key="11">
    <source>
        <dbReference type="Proteomes" id="UP001196870"/>
    </source>
</evidence>
<dbReference type="InterPro" id="IPR018704">
    <property type="entry name" value="SecYEG/CpoB_TPR"/>
</dbReference>
<reference evidence="11" key="1">
    <citation type="journal article" date="2021" name="Syst. Appl. Microbiol.">
        <title>Roseomonas hellenica sp. nov., isolated from roots of wild-growing Alkanna tinctoria.</title>
        <authorList>
            <person name="Rat A."/>
            <person name="Naranjo H.D."/>
            <person name="Lebbe L."/>
            <person name="Cnockaert M."/>
            <person name="Krigas N."/>
            <person name="Grigoriadou K."/>
            <person name="Maloupa E."/>
            <person name="Willems A."/>
        </authorList>
    </citation>
    <scope>NUCLEOTIDE SEQUENCE [LARGE SCALE GENOMIC DNA]</scope>
    <source>
        <strain evidence="11">LMG 31523</strain>
    </source>
</reference>
<keyword evidence="6 8" id="KW-0472">Membrane</keyword>
<comment type="subcellular location">
    <subcellularLocation>
        <location evidence="2">Cell membrane</location>
    </subcellularLocation>
    <subcellularLocation>
        <location evidence="1">Membrane</location>
        <topology evidence="1">Single-pass membrane protein</topology>
    </subcellularLocation>
</comment>
<dbReference type="Pfam" id="PF09976">
    <property type="entry name" value="TPR_21"/>
    <property type="match status" value="1"/>
</dbReference>
<keyword evidence="3" id="KW-1003">Cell membrane</keyword>
<evidence type="ECO:0000256" key="7">
    <source>
        <dbReference type="ARBA" id="ARBA00023186"/>
    </source>
</evidence>
<dbReference type="InterPro" id="IPR026039">
    <property type="entry name" value="YfgM"/>
</dbReference>
<evidence type="ECO:0000256" key="4">
    <source>
        <dbReference type="ARBA" id="ARBA00022692"/>
    </source>
</evidence>
<evidence type="ECO:0000259" key="9">
    <source>
        <dbReference type="Pfam" id="PF09976"/>
    </source>
</evidence>
<feature type="domain" description="Ancillary SecYEG translocon subunit/Cell division coordinator CpoB TPR" evidence="9">
    <location>
        <begin position="18"/>
        <end position="192"/>
    </location>
</feature>
<evidence type="ECO:0000256" key="2">
    <source>
        <dbReference type="ARBA" id="ARBA00004236"/>
    </source>
</evidence>
<comment type="caution">
    <text evidence="10">The sequence shown here is derived from an EMBL/GenBank/DDBJ whole genome shotgun (WGS) entry which is preliminary data.</text>
</comment>
<evidence type="ECO:0000256" key="8">
    <source>
        <dbReference type="SAM" id="Phobius"/>
    </source>
</evidence>
<organism evidence="10 11">
    <name type="scientific">Plastoroseomonas hellenica</name>
    <dbReference type="NCBI Taxonomy" id="2687306"/>
    <lineage>
        <taxon>Bacteria</taxon>
        <taxon>Pseudomonadati</taxon>
        <taxon>Pseudomonadota</taxon>
        <taxon>Alphaproteobacteria</taxon>
        <taxon>Acetobacterales</taxon>
        <taxon>Acetobacteraceae</taxon>
        <taxon>Plastoroseomonas</taxon>
    </lineage>
</organism>